<feature type="region of interest" description="Disordered" evidence="5">
    <location>
        <begin position="129"/>
        <end position="162"/>
    </location>
</feature>
<evidence type="ECO:0000256" key="6">
    <source>
        <dbReference type="SAM" id="Phobius"/>
    </source>
</evidence>
<evidence type="ECO:0000313" key="8">
    <source>
        <dbReference type="Proteomes" id="UP000023152"/>
    </source>
</evidence>
<organism evidence="7 8">
    <name type="scientific">Reticulomyxa filosa</name>
    <dbReference type="NCBI Taxonomy" id="46433"/>
    <lineage>
        <taxon>Eukaryota</taxon>
        <taxon>Sar</taxon>
        <taxon>Rhizaria</taxon>
        <taxon>Retaria</taxon>
        <taxon>Foraminifera</taxon>
        <taxon>Monothalamids</taxon>
        <taxon>Reticulomyxidae</taxon>
        <taxon>Reticulomyxa</taxon>
    </lineage>
</organism>
<feature type="transmembrane region" description="Helical" evidence="6">
    <location>
        <begin position="270"/>
        <end position="294"/>
    </location>
</feature>
<dbReference type="Proteomes" id="UP000023152">
    <property type="component" value="Unassembled WGS sequence"/>
</dbReference>
<dbReference type="EMBL" id="ASPP01024297">
    <property type="protein sequence ID" value="ETO09159.1"/>
    <property type="molecule type" value="Genomic_DNA"/>
</dbReference>
<keyword evidence="8" id="KW-1185">Reference proteome</keyword>
<dbReference type="Gene3D" id="1.20.1280.290">
    <property type="match status" value="1"/>
</dbReference>
<feature type="transmembrane region" description="Helical" evidence="6">
    <location>
        <begin position="165"/>
        <end position="183"/>
    </location>
</feature>
<feature type="region of interest" description="Disordered" evidence="5">
    <location>
        <begin position="51"/>
        <end position="78"/>
    </location>
</feature>
<feature type="transmembrane region" description="Helical" evidence="6">
    <location>
        <begin position="238"/>
        <end position="258"/>
    </location>
</feature>
<evidence type="ECO:0000256" key="4">
    <source>
        <dbReference type="ARBA" id="ARBA00023136"/>
    </source>
</evidence>
<dbReference type="OrthoDB" id="8048523at2759"/>
<gene>
    <name evidence="7" type="ORF">RFI_28227</name>
</gene>
<comment type="caution">
    <text evidence="7">The sequence shown here is derived from an EMBL/GenBank/DDBJ whole genome shotgun (WGS) entry which is preliminary data.</text>
</comment>
<dbReference type="AlphaFoldDB" id="X6M5G3"/>
<accession>X6M5G3</accession>
<feature type="transmembrane region" description="Helical" evidence="6">
    <location>
        <begin position="195"/>
        <end position="217"/>
    </location>
</feature>
<keyword evidence="4 6" id="KW-0472">Membrane</keyword>
<proteinExistence type="predicted"/>
<feature type="compositionally biased region" description="Low complexity" evidence="5">
    <location>
        <begin position="132"/>
        <end position="157"/>
    </location>
</feature>
<keyword evidence="3 6" id="KW-1133">Transmembrane helix</keyword>
<dbReference type="InterPro" id="IPR006603">
    <property type="entry name" value="PQ-loop_rpt"/>
</dbReference>
<evidence type="ECO:0000256" key="3">
    <source>
        <dbReference type="ARBA" id="ARBA00022989"/>
    </source>
</evidence>
<dbReference type="Pfam" id="PF04193">
    <property type="entry name" value="PQ-loop"/>
    <property type="match status" value="1"/>
</dbReference>
<evidence type="ECO:0000313" key="7">
    <source>
        <dbReference type="EMBL" id="ETO09159.1"/>
    </source>
</evidence>
<keyword evidence="2 6" id="KW-0812">Transmembrane</keyword>
<evidence type="ECO:0000256" key="1">
    <source>
        <dbReference type="ARBA" id="ARBA00004141"/>
    </source>
</evidence>
<dbReference type="InterPro" id="IPR051415">
    <property type="entry name" value="LAAT-1"/>
</dbReference>
<protein>
    <submittedName>
        <fullName evidence="7">Vacuolar membrane PQ loop repeat protein</fullName>
    </submittedName>
</protein>
<comment type="subcellular location">
    <subcellularLocation>
        <location evidence="1">Membrane</location>
        <topology evidence="1">Multi-pass membrane protein</topology>
    </subcellularLocation>
</comment>
<dbReference type="PANTHER" id="PTHR16201">
    <property type="entry name" value="SEVEN TRANSMEMBRANE PROTEIN 1-RELATED"/>
    <property type="match status" value="1"/>
</dbReference>
<dbReference type="GO" id="GO:0016020">
    <property type="term" value="C:membrane"/>
    <property type="evidence" value="ECO:0007669"/>
    <property type="project" value="UniProtKB-SubCell"/>
</dbReference>
<sequence>MFNVNMNLSREARSELDYLMTDTSSHDYRRNNNNTHETRSRDGRKIMTQRLMPPGGHKGNGLLPPPSQSNWRAMSPSPGVELPPATLQDNNVGTGRGKGSLELAQAYWGLSGAAAEPVTNMETTISLSSKGNTNGIANSNSNSNSNINTNTNPNRTSQSHTRKKSVTATILSAATLWHSFSIYNANAKAVEDENATWQTLYSIGVVFGWLSASIYVTSRIPQVKLMLKTRQVRGLSPLFFCLTLAGNFTQAVSMLIVPDLYHTQSIFVEMLPWLISSSLCMFQDMFILFLVYLFRDQSPKDALLDDKQGVQEYIQLEVER</sequence>
<evidence type="ECO:0000256" key="2">
    <source>
        <dbReference type="ARBA" id="ARBA00022692"/>
    </source>
</evidence>
<name>X6M5G3_RETFI</name>
<evidence type="ECO:0000256" key="5">
    <source>
        <dbReference type="SAM" id="MobiDB-lite"/>
    </source>
</evidence>
<reference evidence="7 8" key="1">
    <citation type="journal article" date="2013" name="Curr. Biol.">
        <title>The Genome of the Foraminiferan Reticulomyxa filosa.</title>
        <authorList>
            <person name="Glockner G."/>
            <person name="Hulsmann N."/>
            <person name="Schleicher M."/>
            <person name="Noegel A.A."/>
            <person name="Eichinger L."/>
            <person name="Gallinger C."/>
            <person name="Pawlowski J."/>
            <person name="Sierra R."/>
            <person name="Euteneuer U."/>
            <person name="Pillet L."/>
            <person name="Moustafa A."/>
            <person name="Platzer M."/>
            <person name="Groth M."/>
            <person name="Szafranski K."/>
            <person name="Schliwa M."/>
        </authorList>
    </citation>
    <scope>NUCLEOTIDE SEQUENCE [LARGE SCALE GENOMIC DNA]</scope>
</reference>